<dbReference type="Gene3D" id="3.30.1370.110">
    <property type="match status" value="1"/>
</dbReference>
<reference evidence="6" key="1">
    <citation type="submission" date="2021-01" db="EMBL/GenBank/DDBJ databases">
        <authorList>
            <person name="Corre E."/>
            <person name="Pelletier E."/>
            <person name="Niang G."/>
            <person name="Scheremetjew M."/>
            <person name="Finn R."/>
            <person name="Kale V."/>
            <person name="Holt S."/>
            <person name="Cochrane G."/>
            <person name="Meng A."/>
            <person name="Brown T."/>
            <person name="Cohen L."/>
        </authorList>
    </citation>
    <scope>NUCLEOTIDE SEQUENCE</scope>
    <source>
        <strain evidence="6">CCMP1897</strain>
    </source>
</reference>
<dbReference type="InterPro" id="IPR036063">
    <property type="entry name" value="Smr_dom_sf"/>
</dbReference>
<feature type="repeat" description="PPR" evidence="3">
    <location>
        <begin position="278"/>
        <end position="312"/>
    </location>
</feature>
<dbReference type="InterPro" id="IPR002625">
    <property type="entry name" value="Smr_dom"/>
</dbReference>
<dbReference type="Pfam" id="PF01535">
    <property type="entry name" value="PPR"/>
    <property type="match status" value="1"/>
</dbReference>
<feature type="repeat" description="PPR" evidence="3">
    <location>
        <begin position="486"/>
        <end position="520"/>
    </location>
</feature>
<dbReference type="Pfam" id="PF13812">
    <property type="entry name" value="PPR_3"/>
    <property type="match status" value="1"/>
</dbReference>
<dbReference type="InterPro" id="IPR002885">
    <property type="entry name" value="PPR_rpt"/>
</dbReference>
<feature type="signal peptide" evidence="4">
    <location>
        <begin position="1"/>
        <end position="20"/>
    </location>
</feature>
<feature type="repeat" description="PPR" evidence="3">
    <location>
        <begin position="346"/>
        <end position="380"/>
    </location>
</feature>
<accession>A0A7S3XET9</accession>
<feature type="repeat" description="PPR" evidence="3">
    <location>
        <begin position="556"/>
        <end position="590"/>
    </location>
</feature>
<feature type="repeat" description="PPR" evidence="3">
    <location>
        <begin position="381"/>
        <end position="415"/>
    </location>
</feature>
<dbReference type="PANTHER" id="PTHR47447">
    <property type="entry name" value="OS03G0856100 PROTEIN"/>
    <property type="match status" value="1"/>
</dbReference>
<evidence type="ECO:0000256" key="1">
    <source>
        <dbReference type="ARBA" id="ARBA00007626"/>
    </source>
</evidence>
<dbReference type="Pfam" id="PF17177">
    <property type="entry name" value="PPR_long"/>
    <property type="match status" value="1"/>
</dbReference>
<dbReference type="EMBL" id="HBIS01009441">
    <property type="protein sequence ID" value="CAE0613753.1"/>
    <property type="molecule type" value="Transcribed_RNA"/>
</dbReference>
<feature type="repeat" description="PPR" evidence="3">
    <location>
        <begin position="208"/>
        <end position="242"/>
    </location>
</feature>
<comment type="similarity">
    <text evidence="1">Belongs to the PPR family. P subfamily.</text>
</comment>
<feature type="repeat" description="PPR" evidence="3">
    <location>
        <begin position="416"/>
        <end position="450"/>
    </location>
</feature>
<dbReference type="PROSITE" id="PS50828">
    <property type="entry name" value="SMR"/>
    <property type="match status" value="1"/>
</dbReference>
<feature type="domain" description="Smr" evidence="5">
    <location>
        <begin position="602"/>
        <end position="689"/>
    </location>
</feature>
<dbReference type="NCBIfam" id="TIGR00756">
    <property type="entry name" value="PPR"/>
    <property type="match status" value="8"/>
</dbReference>
<evidence type="ECO:0000256" key="2">
    <source>
        <dbReference type="ARBA" id="ARBA00022737"/>
    </source>
</evidence>
<dbReference type="AlphaFoldDB" id="A0A7S3XET9"/>
<dbReference type="InterPro" id="IPR011990">
    <property type="entry name" value="TPR-like_helical_dom_sf"/>
</dbReference>
<dbReference type="SUPFAM" id="SSF160443">
    <property type="entry name" value="SMR domain-like"/>
    <property type="match status" value="1"/>
</dbReference>
<dbReference type="SUPFAM" id="SSF81901">
    <property type="entry name" value="HCP-like"/>
    <property type="match status" value="1"/>
</dbReference>
<dbReference type="Gene3D" id="1.25.40.10">
    <property type="entry name" value="Tetratricopeptide repeat domain"/>
    <property type="match status" value="4"/>
</dbReference>
<evidence type="ECO:0000256" key="4">
    <source>
        <dbReference type="SAM" id="SignalP"/>
    </source>
</evidence>
<organism evidence="6">
    <name type="scientific">Picocystis salinarum</name>
    <dbReference type="NCBI Taxonomy" id="88271"/>
    <lineage>
        <taxon>Eukaryota</taxon>
        <taxon>Viridiplantae</taxon>
        <taxon>Chlorophyta</taxon>
        <taxon>Picocystophyceae</taxon>
        <taxon>Picocystales</taxon>
        <taxon>Picocystaceae</taxon>
        <taxon>Picocystis</taxon>
    </lineage>
</organism>
<feature type="chain" id="PRO_5031287548" description="Smr domain-containing protein" evidence="4">
    <location>
        <begin position="21"/>
        <end position="702"/>
    </location>
</feature>
<sequence length="702" mass="78499">MKFVLEGNLAASLLLYGITATCTPLFHDQDISFRQLVGGVTRTLLLRPNPLTFTMREFHVPCHVETPCSCSNSMDVSTTFTFHGASDTVGSTTHPPIASLNEAAEGMERMRRVAMRIAVFPIARALSGATEAWKPAKGSLNLPRLRKAVLEAPLGSGQVQKLVREAVRSGFRRPQGLTMLLSLCATRKQSQRALELFRAAQAEGMQINTFTYNALLHVLIKGGTPKEAEAVYKEMLERGLSPSNHTYGAMIAIMDATRRPDKALQLLHECNQVVKEPNLILYNKTLSALANSKWWKESLQILDEMKEKGIQPDNVSVLYITRALARCPDDWTVGRTLQNLERYASDAGTYSSLMSYYARAGKWESIIELHGRMEEKNIRLTTRVYNNIVVAYGKCGKLDKALNYFNQLKDSGQTPDAVLFSSLIDCFGKAKQWEKSVQYFEELVLAGHKPNVLHYTALISSLEKGLQWQKALDTFQKMKDAGVQPNLITYNALISACDKGGQTDKAFLIFDELLSQGLAPDTISYSALICACEKQGKWRAALRLYVDMQKRGVEPNGYTYRSLLDILVKAGQIQTATEVHRDAYRRGIFCHFDMDTEKLGQIDLHKASSAGAIAVLVSWLRGIKRSHMVGKSFPEPEALIITGWGRRSEELGQSKVREAVIDFLNNSSKQPLPFKTPGYNRGRFLVDANILRDWIMKDARLT</sequence>
<keyword evidence="4" id="KW-0732">Signal</keyword>
<keyword evidence="2" id="KW-0677">Repeat</keyword>
<feature type="repeat" description="PPR" evidence="3">
    <location>
        <begin position="521"/>
        <end position="555"/>
    </location>
</feature>
<dbReference type="Pfam" id="PF13041">
    <property type="entry name" value="PPR_2"/>
    <property type="match status" value="2"/>
</dbReference>
<gene>
    <name evidence="6" type="ORF">PSAL00342_LOCUS7654</name>
</gene>
<name>A0A7S3XET9_9CHLO</name>
<protein>
    <recommendedName>
        <fullName evidence="5">Smr domain-containing protein</fullName>
    </recommendedName>
</protein>
<feature type="repeat" description="PPR" evidence="3">
    <location>
        <begin position="451"/>
        <end position="485"/>
    </location>
</feature>
<dbReference type="InterPro" id="IPR033443">
    <property type="entry name" value="PROP1-like_PPR_dom"/>
</dbReference>
<evidence type="ECO:0000259" key="5">
    <source>
        <dbReference type="PROSITE" id="PS50828"/>
    </source>
</evidence>
<dbReference type="PROSITE" id="PS51375">
    <property type="entry name" value="PPR"/>
    <property type="match status" value="9"/>
</dbReference>
<evidence type="ECO:0000256" key="3">
    <source>
        <dbReference type="PROSITE-ProRule" id="PRU00708"/>
    </source>
</evidence>
<dbReference type="PANTHER" id="PTHR47447:SF17">
    <property type="entry name" value="OS12G0638900 PROTEIN"/>
    <property type="match status" value="1"/>
</dbReference>
<proteinExistence type="inferred from homology"/>
<evidence type="ECO:0000313" key="6">
    <source>
        <dbReference type="EMBL" id="CAE0613753.1"/>
    </source>
</evidence>